<dbReference type="GO" id="GO:0003777">
    <property type="term" value="F:microtubule motor activity"/>
    <property type="evidence" value="ECO:0007669"/>
    <property type="project" value="InterPro"/>
</dbReference>
<organism evidence="4 5">
    <name type="scientific">Trifolium medium</name>
    <dbReference type="NCBI Taxonomy" id="97028"/>
    <lineage>
        <taxon>Eukaryota</taxon>
        <taxon>Viridiplantae</taxon>
        <taxon>Streptophyta</taxon>
        <taxon>Embryophyta</taxon>
        <taxon>Tracheophyta</taxon>
        <taxon>Spermatophyta</taxon>
        <taxon>Magnoliopsida</taxon>
        <taxon>eudicotyledons</taxon>
        <taxon>Gunneridae</taxon>
        <taxon>Pentapetalae</taxon>
        <taxon>rosids</taxon>
        <taxon>fabids</taxon>
        <taxon>Fabales</taxon>
        <taxon>Fabaceae</taxon>
        <taxon>Papilionoideae</taxon>
        <taxon>50 kb inversion clade</taxon>
        <taxon>NPAAA clade</taxon>
        <taxon>Hologalegina</taxon>
        <taxon>IRL clade</taxon>
        <taxon>Trifolieae</taxon>
        <taxon>Trifolium</taxon>
    </lineage>
</organism>
<comment type="caution">
    <text evidence="2">Lacks conserved residue(s) required for the propagation of feature annotation.</text>
</comment>
<keyword evidence="5" id="KW-1185">Reference proteome</keyword>
<dbReference type="AlphaFoldDB" id="A0A392TUF9"/>
<evidence type="ECO:0000256" key="2">
    <source>
        <dbReference type="PROSITE-ProRule" id="PRU00283"/>
    </source>
</evidence>
<sequence>MFVNISPDQSSIDESLCSLRFAARVNAVKLGFHGVKPRHLH</sequence>
<evidence type="ECO:0000259" key="3">
    <source>
        <dbReference type="PROSITE" id="PS50067"/>
    </source>
</evidence>
<name>A0A392TUF9_9FABA</name>
<protein>
    <submittedName>
        <fullName evidence="4">Kinesin-3</fullName>
    </submittedName>
</protein>
<evidence type="ECO:0000313" key="4">
    <source>
        <dbReference type="EMBL" id="MCI64077.1"/>
    </source>
</evidence>
<accession>A0A392TUF9</accession>
<feature type="domain" description="Kinesin motor" evidence="3">
    <location>
        <begin position="1"/>
        <end position="28"/>
    </location>
</feature>
<dbReference type="GO" id="GO:0007018">
    <property type="term" value="P:microtubule-based movement"/>
    <property type="evidence" value="ECO:0007669"/>
    <property type="project" value="InterPro"/>
</dbReference>
<dbReference type="Proteomes" id="UP000265520">
    <property type="component" value="Unassembled WGS sequence"/>
</dbReference>
<dbReference type="Gene3D" id="1.20.58.1980">
    <property type="match status" value="1"/>
</dbReference>
<evidence type="ECO:0000256" key="1">
    <source>
        <dbReference type="ARBA" id="ARBA00023175"/>
    </source>
</evidence>
<evidence type="ECO:0000313" key="5">
    <source>
        <dbReference type="Proteomes" id="UP000265520"/>
    </source>
</evidence>
<dbReference type="SUPFAM" id="SSF52540">
    <property type="entry name" value="P-loop containing nucleoside triphosphate hydrolases"/>
    <property type="match status" value="1"/>
</dbReference>
<dbReference type="EMBL" id="LXQA010648824">
    <property type="protein sequence ID" value="MCI64077.1"/>
    <property type="molecule type" value="Genomic_DNA"/>
</dbReference>
<comment type="caution">
    <text evidence="4">The sequence shown here is derived from an EMBL/GenBank/DDBJ whole genome shotgun (WGS) entry which is preliminary data.</text>
</comment>
<dbReference type="InterPro" id="IPR027417">
    <property type="entry name" value="P-loop_NTPase"/>
</dbReference>
<keyword evidence="1" id="KW-0505">Motor protein</keyword>
<proteinExistence type="inferred from homology"/>
<reference evidence="4 5" key="1">
    <citation type="journal article" date="2018" name="Front. Plant Sci.">
        <title>Red Clover (Trifolium pratense) and Zigzag Clover (T. medium) - A Picture of Genomic Similarities and Differences.</title>
        <authorList>
            <person name="Dluhosova J."/>
            <person name="Istvanek J."/>
            <person name="Nedelnik J."/>
            <person name="Repkova J."/>
        </authorList>
    </citation>
    <scope>NUCLEOTIDE SEQUENCE [LARGE SCALE GENOMIC DNA]</scope>
    <source>
        <strain evidence="5">cv. 10/8</strain>
        <tissue evidence="4">Leaf</tissue>
    </source>
</reference>
<dbReference type="GO" id="GO:0008017">
    <property type="term" value="F:microtubule binding"/>
    <property type="evidence" value="ECO:0007669"/>
    <property type="project" value="InterPro"/>
</dbReference>
<feature type="non-terminal residue" evidence="4">
    <location>
        <position position="41"/>
    </location>
</feature>
<dbReference type="InterPro" id="IPR001752">
    <property type="entry name" value="Kinesin_motor_dom"/>
</dbReference>
<dbReference type="GO" id="GO:0005524">
    <property type="term" value="F:ATP binding"/>
    <property type="evidence" value="ECO:0007669"/>
    <property type="project" value="InterPro"/>
</dbReference>
<comment type="similarity">
    <text evidence="2">Belongs to the TRAFAC class myosin-kinesin ATPase superfamily. Kinesin family.</text>
</comment>
<dbReference type="PROSITE" id="PS50067">
    <property type="entry name" value="KINESIN_MOTOR_2"/>
    <property type="match status" value="1"/>
</dbReference>